<name>A0A819CIZ0_9BILA</name>
<dbReference type="Pfam" id="PF00067">
    <property type="entry name" value="p450"/>
    <property type="match status" value="1"/>
</dbReference>
<dbReference type="EMBL" id="CAJOBB010001182">
    <property type="protein sequence ID" value="CAF3821437.1"/>
    <property type="molecule type" value="Genomic_DNA"/>
</dbReference>
<dbReference type="Proteomes" id="UP000663860">
    <property type="component" value="Unassembled WGS sequence"/>
</dbReference>
<keyword evidence="6 9" id="KW-0408">Iron</keyword>
<dbReference type="SUPFAM" id="SSF48264">
    <property type="entry name" value="Cytochrome P450"/>
    <property type="match status" value="1"/>
</dbReference>
<evidence type="ECO:0000256" key="1">
    <source>
        <dbReference type="ARBA" id="ARBA00001971"/>
    </source>
</evidence>
<dbReference type="InterPro" id="IPR017972">
    <property type="entry name" value="Cyt_P450_CS"/>
</dbReference>
<keyword evidence="5 10" id="KW-0560">Oxidoreductase</keyword>
<evidence type="ECO:0000313" key="14">
    <source>
        <dbReference type="Proteomes" id="UP000663868"/>
    </source>
</evidence>
<dbReference type="PRINTS" id="PR00463">
    <property type="entry name" value="EP450I"/>
</dbReference>
<proteinExistence type="inferred from homology"/>
<reference evidence="12" key="1">
    <citation type="submission" date="2021-02" db="EMBL/GenBank/DDBJ databases">
        <authorList>
            <person name="Nowell W R."/>
        </authorList>
    </citation>
    <scope>NUCLEOTIDE SEQUENCE</scope>
</reference>
<dbReference type="Gene3D" id="1.10.630.10">
    <property type="entry name" value="Cytochrome P450"/>
    <property type="match status" value="1"/>
</dbReference>
<feature type="binding site" description="axial binding residue" evidence="9">
    <location>
        <position position="466"/>
    </location>
    <ligand>
        <name>heme</name>
        <dbReference type="ChEBI" id="CHEBI:30413"/>
    </ligand>
    <ligandPart>
        <name>Fe</name>
        <dbReference type="ChEBI" id="CHEBI:18248"/>
    </ligandPart>
</feature>
<comment type="function">
    <text evidence="8">Cytochromes P450 are a group of heme-thiolate monooxygenases. They oxidize a variety of structurally unrelated compounds, including steroids, fatty acids, and xenobiotics.</text>
</comment>
<dbReference type="EMBL" id="CAJOAZ010004792">
    <property type="protein sequence ID" value="CAF4075348.1"/>
    <property type="molecule type" value="Genomic_DNA"/>
</dbReference>
<evidence type="ECO:0000256" key="10">
    <source>
        <dbReference type="RuleBase" id="RU000461"/>
    </source>
</evidence>
<accession>A0A819CIZ0</accession>
<evidence type="ECO:0000313" key="12">
    <source>
        <dbReference type="EMBL" id="CAF3821437.1"/>
    </source>
</evidence>
<comment type="cofactor">
    <cofactor evidence="1 9">
        <name>heme</name>
        <dbReference type="ChEBI" id="CHEBI:30413"/>
    </cofactor>
</comment>
<evidence type="ECO:0000256" key="9">
    <source>
        <dbReference type="PIRSR" id="PIRSR602401-1"/>
    </source>
</evidence>
<dbReference type="PANTHER" id="PTHR24302">
    <property type="entry name" value="CYTOCHROME P450 FAMILY 3"/>
    <property type="match status" value="1"/>
</dbReference>
<evidence type="ECO:0000313" key="13">
    <source>
        <dbReference type="EMBL" id="CAF4075348.1"/>
    </source>
</evidence>
<evidence type="ECO:0000256" key="7">
    <source>
        <dbReference type="ARBA" id="ARBA00023033"/>
    </source>
</evidence>
<dbReference type="Proteomes" id="UP000663868">
    <property type="component" value="Unassembled WGS sequence"/>
</dbReference>
<evidence type="ECO:0000256" key="8">
    <source>
        <dbReference type="ARBA" id="ARBA00043906"/>
    </source>
</evidence>
<dbReference type="PANTHER" id="PTHR24302:SF15">
    <property type="entry name" value="FATTY-ACID PEROXYGENASE"/>
    <property type="match status" value="1"/>
</dbReference>
<dbReference type="GO" id="GO:0005506">
    <property type="term" value="F:iron ion binding"/>
    <property type="evidence" value="ECO:0007669"/>
    <property type="project" value="InterPro"/>
</dbReference>
<evidence type="ECO:0000256" key="6">
    <source>
        <dbReference type="ARBA" id="ARBA00023004"/>
    </source>
</evidence>
<evidence type="ECO:0000256" key="3">
    <source>
        <dbReference type="ARBA" id="ARBA00022617"/>
    </source>
</evidence>
<keyword evidence="3 9" id="KW-0349">Heme</keyword>
<organism evidence="12 14">
    <name type="scientific">Adineta steineri</name>
    <dbReference type="NCBI Taxonomy" id="433720"/>
    <lineage>
        <taxon>Eukaryota</taxon>
        <taxon>Metazoa</taxon>
        <taxon>Spiralia</taxon>
        <taxon>Gnathifera</taxon>
        <taxon>Rotifera</taxon>
        <taxon>Eurotatoria</taxon>
        <taxon>Bdelloidea</taxon>
        <taxon>Adinetida</taxon>
        <taxon>Adinetidae</taxon>
        <taxon>Adineta</taxon>
    </lineage>
</organism>
<dbReference type="InterPro" id="IPR050705">
    <property type="entry name" value="Cytochrome_P450_3A"/>
</dbReference>
<dbReference type="GO" id="GO:0008395">
    <property type="term" value="F:steroid hydroxylase activity"/>
    <property type="evidence" value="ECO:0007669"/>
    <property type="project" value="TreeGrafter"/>
</dbReference>
<gene>
    <name evidence="11" type="ORF">IZO911_LOCUS12895</name>
    <name evidence="12" type="ORF">KXQ929_LOCUS18266</name>
    <name evidence="13" type="ORF">OXD698_LOCUS33964</name>
</gene>
<dbReference type="CDD" id="cd11055">
    <property type="entry name" value="CYP3A-like"/>
    <property type="match status" value="1"/>
</dbReference>
<dbReference type="GO" id="GO:0020037">
    <property type="term" value="F:heme binding"/>
    <property type="evidence" value="ECO:0007669"/>
    <property type="project" value="InterPro"/>
</dbReference>
<protein>
    <recommendedName>
        <fullName evidence="15">Cytochrome P450</fullName>
    </recommendedName>
</protein>
<dbReference type="InterPro" id="IPR036396">
    <property type="entry name" value="Cyt_P450_sf"/>
</dbReference>
<dbReference type="InterPro" id="IPR001128">
    <property type="entry name" value="Cyt_P450"/>
</dbReference>
<evidence type="ECO:0000256" key="5">
    <source>
        <dbReference type="ARBA" id="ARBA00023002"/>
    </source>
</evidence>
<dbReference type="GO" id="GO:0016705">
    <property type="term" value="F:oxidoreductase activity, acting on paired donors, with incorporation or reduction of molecular oxygen"/>
    <property type="evidence" value="ECO:0007669"/>
    <property type="project" value="InterPro"/>
</dbReference>
<dbReference type="PROSITE" id="PS00086">
    <property type="entry name" value="CYTOCHROME_P450"/>
    <property type="match status" value="1"/>
</dbReference>
<dbReference type="Proteomes" id="UP000663844">
    <property type="component" value="Unassembled WGS sequence"/>
</dbReference>
<sequence>MFITIILLTILICLITIYLYKIKSSYDYFVRRNIPGPSPQFFFGHYLTLWNVPFYSRQIQKWTQQYGNIYGIFEGIRPVYVVSDVDFLQEVFVKQFSSFHSRRRPFITRNFKGNRGHLFSAQADQWRRQRHVINPTFSAAKLKMMTPLINQCIESFMNKVNDMNGAEFNIYTLYKRMTMDVICRCAFGIDTDMQNDIDNIYMKKSIACFEIDIEKLFIVKLSNVMPFLIPLLSQIFRFSLLMTRIKQKWLSNNASKDDDKPAIWLIGRLEEVLKKRLTSETKRTDLLQLMLDAATEDEIKDDTSEALSSKKLHYNEVVLNTFLFMLAGFETTSNALAFATSALATTPHVQNKLQMEIDEIWNDDINNLDYDIIANMTYLDMFVKEVLRMYGISTQAITRESNASVNVCGHQIEKGDGCVILPDVYSIHYDTDIWGPQDPKLFDPERHSVKRHPLAYLAFGMGPRNCVGMRFALMELKMCLVRLLRSYTVHPGEKFQEGMTLTEKFVITPEAINIRLENRQL</sequence>
<dbReference type="FunFam" id="1.10.630.10:FF:000182">
    <property type="entry name" value="Cytochrome P450 3A4"/>
    <property type="match status" value="1"/>
</dbReference>
<comment type="caution">
    <text evidence="12">The sequence shown here is derived from an EMBL/GenBank/DDBJ whole genome shotgun (WGS) entry which is preliminary data.</text>
</comment>
<keyword evidence="4 9" id="KW-0479">Metal-binding</keyword>
<evidence type="ECO:0000313" key="11">
    <source>
        <dbReference type="EMBL" id="CAF0913221.1"/>
    </source>
</evidence>
<keyword evidence="7 10" id="KW-0503">Monooxygenase</keyword>
<evidence type="ECO:0000256" key="2">
    <source>
        <dbReference type="ARBA" id="ARBA00010617"/>
    </source>
</evidence>
<evidence type="ECO:0008006" key="15">
    <source>
        <dbReference type="Google" id="ProtNLM"/>
    </source>
</evidence>
<dbReference type="InterPro" id="IPR002401">
    <property type="entry name" value="Cyt_P450_E_grp-I"/>
</dbReference>
<evidence type="ECO:0000256" key="4">
    <source>
        <dbReference type="ARBA" id="ARBA00022723"/>
    </source>
</evidence>
<dbReference type="EMBL" id="CAJNOE010000101">
    <property type="protein sequence ID" value="CAF0913221.1"/>
    <property type="molecule type" value="Genomic_DNA"/>
</dbReference>
<comment type="similarity">
    <text evidence="2 10">Belongs to the cytochrome P450 family.</text>
</comment>
<dbReference type="PRINTS" id="PR00385">
    <property type="entry name" value="P450"/>
</dbReference>
<dbReference type="AlphaFoldDB" id="A0A819CIZ0"/>